<dbReference type="SUPFAM" id="SSF51905">
    <property type="entry name" value="FAD/NAD(P)-binding domain"/>
    <property type="match status" value="1"/>
</dbReference>
<reference evidence="7 8" key="1">
    <citation type="submission" date="2019-01" db="EMBL/GenBank/DDBJ databases">
        <title>Draft genome sequence of Psathyrella aberdarensis IHI B618.</title>
        <authorList>
            <person name="Buettner E."/>
            <person name="Kellner H."/>
        </authorList>
    </citation>
    <scope>NUCLEOTIDE SEQUENCE [LARGE SCALE GENOMIC DNA]</scope>
    <source>
        <strain evidence="7 8">IHI B618</strain>
    </source>
</reference>
<dbReference type="PRINTS" id="PR00370">
    <property type="entry name" value="FMOXYGENASE"/>
</dbReference>
<proteinExistence type="inferred from homology"/>
<protein>
    <recommendedName>
        <fullName evidence="9">FAD/NAD(P)-binding domain-containing protein</fullName>
    </recommendedName>
</protein>
<dbReference type="Pfam" id="PF00743">
    <property type="entry name" value="FMO-like"/>
    <property type="match status" value="1"/>
</dbReference>
<dbReference type="GO" id="GO:0050661">
    <property type="term" value="F:NADP binding"/>
    <property type="evidence" value="ECO:0007669"/>
    <property type="project" value="InterPro"/>
</dbReference>
<evidence type="ECO:0000256" key="2">
    <source>
        <dbReference type="ARBA" id="ARBA00022630"/>
    </source>
</evidence>
<dbReference type="AlphaFoldDB" id="A0A4Q2DH00"/>
<dbReference type="PANTHER" id="PTHR23023">
    <property type="entry name" value="DIMETHYLANILINE MONOOXYGENASE"/>
    <property type="match status" value="1"/>
</dbReference>
<dbReference type="InterPro" id="IPR020946">
    <property type="entry name" value="Flavin_mOase-like"/>
</dbReference>
<keyword evidence="3" id="KW-0274">FAD</keyword>
<dbReference type="GO" id="GO:0050660">
    <property type="term" value="F:flavin adenine dinucleotide binding"/>
    <property type="evidence" value="ECO:0007669"/>
    <property type="project" value="InterPro"/>
</dbReference>
<keyword evidence="5" id="KW-0560">Oxidoreductase</keyword>
<dbReference type="InterPro" id="IPR036188">
    <property type="entry name" value="FAD/NAD-bd_sf"/>
</dbReference>
<evidence type="ECO:0000256" key="6">
    <source>
        <dbReference type="SAM" id="MobiDB-lite"/>
    </source>
</evidence>
<evidence type="ECO:0008006" key="9">
    <source>
        <dbReference type="Google" id="ProtNLM"/>
    </source>
</evidence>
<evidence type="ECO:0000313" key="8">
    <source>
        <dbReference type="Proteomes" id="UP000290288"/>
    </source>
</evidence>
<dbReference type="InterPro" id="IPR050346">
    <property type="entry name" value="FMO-like"/>
</dbReference>
<keyword evidence="4" id="KW-0521">NADP</keyword>
<dbReference type="STRING" id="2316362.A0A4Q2DH00"/>
<comment type="caution">
    <text evidence="7">The sequence shown here is derived from an EMBL/GenBank/DDBJ whole genome shotgun (WGS) entry which is preliminary data.</text>
</comment>
<comment type="similarity">
    <text evidence="1">Belongs to the FMO family.</text>
</comment>
<dbReference type="GO" id="GO:0004499">
    <property type="term" value="F:N,N-dimethylaniline monooxygenase activity"/>
    <property type="evidence" value="ECO:0007669"/>
    <property type="project" value="InterPro"/>
</dbReference>
<gene>
    <name evidence="7" type="ORF">EST38_g6793</name>
</gene>
<keyword evidence="8" id="KW-1185">Reference proteome</keyword>
<evidence type="ECO:0000256" key="4">
    <source>
        <dbReference type="ARBA" id="ARBA00022857"/>
    </source>
</evidence>
<name>A0A4Q2DH00_9AGAR</name>
<organism evidence="7 8">
    <name type="scientific">Candolleomyces aberdarensis</name>
    <dbReference type="NCBI Taxonomy" id="2316362"/>
    <lineage>
        <taxon>Eukaryota</taxon>
        <taxon>Fungi</taxon>
        <taxon>Dikarya</taxon>
        <taxon>Basidiomycota</taxon>
        <taxon>Agaricomycotina</taxon>
        <taxon>Agaricomycetes</taxon>
        <taxon>Agaricomycetidae</taxon>
        <taxon>Agaricales</taxon>
        <taxon>Agaricineae</taxon>
        <taxon>Psathyrellaceae</taxon>
        <taxon>Candolleomyces</taxon>
    </lineage>
</organism>
<keyword evidence="2" id="KW-0285">Flavoprotein</keyword>
<sequence length="514" mass="57222">MASLTPETVYNDVQLEDPFAVPIPKRVLIVGAGPAGLVSLRNLLERGKFDTVQVVERRADIGGVWNLEPDAAAATSSTKPRWPSPAYKGLIGNVLPEFLSFSGRPFPPPPTAEEGQPFPTLTETFTYLKSFAEPYLQSGLIRLNTEVASVEEKPWGEGWRVVLRDWSDEGNGKEIEEIWDAVIVAVHWHDNPEWPDTPGLDQLRNLGLAKHAKEWRGPQGNENKLAAVAQTPVYQSVRRPPWPGFPSLPDSRIKTVSSVLKYTVHLVEETDSGENDVQKTPKITADLKDGSIIEDLDNVYVGTGYYAFPDFVKVFHRPQLHSEPGYAYTSTSPDAGPPQASSDDQDRRHVPVVTSQTRPRRIPHLHRLSIYGPNPSLAFVGSVMTYTPFLTADIVSTYVALVFDHRIPIPSSTWDRLAYERNRLEAIRLRLVGMDDPTSFLTYSVMSVDEEAYGRGLREDVVKVLPELDSSLPVWSEETSKAKENMFKTKLEALKWAQDRGGGGNLESSVNVQV</sequence>
<dbReference type="Proteomes" id="UP000290288">
    <property type="component" value="Unassembled WGS sequence"/>
</dbReference>
<evidence type="ECO:0000256" key="5">
    <source>
        <dbReference type="ARBA" id="ARBA00023002"/>
    </source>
</evidence>
<dbReference type="Gene3D" id="3.50.50.60">
    <property type="entry name" value="FAD/NAD(P)-binding domain"/>
    <property type="match status" value="2"/>
</dbReference>
<feature type="region of interest" description="Disordered" evidence="6">
    <location>
        <begin position="325"/>
        <end position="356"/>
    </location>
</feature>
<accession>A0A4Q2DH00</accession>
<dbReference type="OrthoDB" id="66881at2759"/>
<dbReference type="InterPro" id="IPR000960">
    <property type="entry name" value="Flavin_mOase"/>
</dbReference>
<evidence type="ECO:0000256" key="3">
    <source>
        <dbReference type="ARBA" id="ARBA00022827"/>
    </source>
</evidence>
<evidence type="ECO:0000256" key="1">
    <source>
        <dbReference type="ARBA" id="ARBA00009183"/>
    </source>
</evidence>
<dbReference type="EMBL" id="SDEE01000223">
    <property type="protein sequence ID" value="RXW19073.1"/>
    <property type="molecule type" value="Genomic_DNA"/>
</dbReference>
<evidence type="ECO:0000313" key="7">
    <source>
        <dbReference type="EMBL" id="RXW19073.1"/>
    </source>
</evidence>